<protein>
    <submittedName>
        <fullName evidence="1">Uncharacterized protein</fullName>
    </submittedName>
</protein>
<dbReference type="EMBL" id="JHAC01000019">
    <property type="protein sequence ID" value="EYB68602.1"/>
    <property type="molecule type" value="Genomic_DNA"/>
</dbReference>
<keyword evidence="2" id="KW-1185">Reference proteome</keyword>
<dbReference type="PATRIC" id="fig|1476583.3.peg.1291"/>
<proteinExistence type="predicted"/>
<evidence type="ECO:0000313" key="1">
    <source>
        <dbReference type="EMBL" id="EYB68602.1"/>
    </source>
</evidence>
<dbReference type="STRING" id="1476583.DEIPH_ctg019orf0015"/>
<gene>
    <name evidence="1" type="ORF">DEIPH_ctg019orf0015</name>
</gene>
<organism evidence="1 2">
    <name type="scientific">Deinococcus phoenicis</name>
    <dbReference type="NCBI Taxonomy" id="1476583"/>
    <lineage>
        <taxon>Bacteria</taxon>
        <taxon>Thermotogati</taxon>
        <taxon>Deinococcota</taxon>
        <taxon>Deinococci</taxon>
        <taxon>Deinococcales</taxon>
        <taxon>Deinococcaceae</taxon>
        <taxon>Deinococcus</taxon>
    </lineage>
</organism>
<sequence length="61" mass="6266">MVVMLLVRAFAERLEGADENQSTAGNLGLIAAVGIDVLIDGLLIGVGCVAGARVGPCWWSP</sequence>
<dbReference type="AlphaFoldDB" id="A0A016QRV3"/>
<dbReference type="Proteomes" id="UP000020492">
    <property type="component" value="Unassembled WGS sequence"/>
</dbReference>
<evidence type="ECO:0000313" key="2">
    <source>
        <dbReference type="Proteomes" id="UP000020492"/>
    </source>
</evidence>
<accession>A0A016QRV3</accession>
<reference evidence="1 2" key="1">
    <citation type="submission" date="2014-03" db="EMBL/GenBank/DDBJ databases">
        <title>Draft genome sequence of Deinococcus phoenicis 1P10ME.</title>
        <authorList>
            <person name="Stepanov V.G."/>
            <person name="Vaishampayan P."/>
            <person name="Venkateswaran K."/>
            <person name="Fox G.E."/>
        </authorList>
    </citation>
    <scope>NUCLEOTIDE SEQUENCE [LARGE SCALE GENOMIC DNA]</scope>
    <source>
        <strain evidence="1 2">1P10ME</strain>
    </source>
</reference>
<comment type="caution">
    <text evidence="1">The sequence shown here is derived from an EMBL/GenBank/DDBJ whole genome shotgun (WGS) entry which is preliminary data.</text>
</comment>
<name>A0A016QRV3_9DEIO</name>